<dbReference type="SUPFAM" id="SSF54001">
    <property type="entry name" value="Cysteine proteinases"/>
    <property type="match status" value="1"/>
</dbReference>
<protein>
    <recommendedName>
        <fullName evidence="5">USP domain-containing protein</fullName>
    </recommendedName>
</protein>
<accession>A0A8J2WQ93</accession>
<feature type="compositionally biased region" description="Low complexity" evidence="4">
    <location>
        <begin position="758"/>
        <end position="789"/>
    </location>
</feature>
<comment type="similarity">
    <text evidence="1">Belongs to the peptidase C19 family.</text>
</comment>
<organism evidence="6 7">
    <name type="scientific">Daphnia galeata</name>
    <dbReference type="NCBI Taxonomy" id="27404"/>
    <lineage>
        <taxon>Eukaryota</taxon>
        <taxon>Metazoa</taxon>
        <taxon>Ecdysozoa</taxon>
        <taxon>Arthropoda</taxon>
        <taxon>Crustacea</taxon>
        <taxon>Branchiopoda</taxon>
        <taxon>Diplostraca</taxon>
        <taxon>Cladocera</taxon>
        <taxon>Anomopoda</taxon>
        <taxon>Daphniidae</taxon>
        <taxon>Daphnia</taxon>
    </lineage>
</organism>
<dbReference type="PROSITE" id="PS50235">
    <property type="entry name" value="USP_3"/>
    <property type="match status" value="1"/>
</dbReference>
<dbReference type="GO" id="GO:0016579">
    <property type="term" value="P:protein deubiquitination"/>
    <property type="evidence" value="ECO:0007669"/>
    <property type="project" value="InterPro"/>
</dbReference>
<feature type="compositionally biased region" description="Polar residues" evidence="4">
    <location>
        <begin position="1295"/>
        <end position="1313"/>
    </location>
</feature>
<keyword evidence="3" id="KW-0378">Hydrolase</keyword>
<evidence type="ECO:0000313" key="6">
    <source>
        <dbReference type="EMBL" id="CAH0113292.1"/>
    </source>
</evidence>
<comment type="caution">
    <text evidence="6">The sequence shown here is derived from an EMBL/GenBank/DDBJ whole genome shotgun (WGS) entry which is preliminary data.</text>
</comment>
<keyword evidence="2" id="KW-0833">Ubl conjugation pathway</keyword>
<gene>
    <name evidence="6" type="ORF">DGAL_LOCUS17175</name>
</gene>
<feature type="region of interest" description="Disordered" evidence="4">
    <location>
        <begin position="516"/>
        <end position="601"/>
    </location>
</feature>
<feature type="compositionally biased region" description="Basic and acidic residues" evidence="4">
    <location>
        <begin position="845"/>
        <end position="857"/>
    </location>
</feature>
<dbReference type="GO" id="GO:0004843">
    <property type="term" value="F:cysteine-type deubiquitinase activity"/>
    <property type="evidence" value="ECO:0007669"/>
    <property type="project" value="InterPro"/>
</dbReference>
<feature type="compositionally biased region" description="Basic and acidic residues" evidence="4">
    <location>
        <begin position="809"/>
        <end position="818"/>
    </location>
</feature>
<feature type="region of interest" description="Disordered" evidence="4">
    <location>
        <begin position="744"/>
        <end position="951"/>
    </location>
</feature>
<evidence type="ECO:0000256" key="4">
    <source>
        <dbReference type="SAM" id="MobiDB-lite"/>
    </source>
</evidence>
<evidence type="ECO:0000256" key="2">
    <source>
        <dbReference type="ARBA" id="ARBA00022786"/>
    </source>
</evidence>
<feature type="compositionally biased region" description="Basic and acidic residues" evidence="4">
    <location>
        <begin position="744"/>
        <end position="757"/>
    </location>
</feature>
<dbReference type="InterPro" id="IPR052398">
    <property type="entry name" value="Ubiquitin_hydrolase_53/54"/>
</dbReference>
<dbReference type="PANTHER" id="PTHR22975:SF9">
    <property type="entry name" value="ECHINUS SPLICE FORM 3"/>
    <property type="match status" value="1"/>
</dbReference>
<sequence>MTPAPVTMATTLPRESYGNQPQHQTSEHQQMRVTEHSPHHQIFAPNTKGLLNAPGQNNCFLNSAVQVLWHLDIFRRSFRDLTGHACLGESCIFCALKELFAQLQYSHESALPPDALRRALAETFLNQQRFQLGFMDDAAECFENILLRIHFHLASNEAEDQCAAGHCIPHQRFAMTLVEQSVCAACGATSEPLPFTQMVHYVSASALTSQARQPANMMETGSASGLFGRLLRQAGGMGDIRDCPSACGAQIQICRTLTNRPQIVSVGIVWDSERPQLDHIMSVFALVGTSLQLRDVFQSVLDSRWAELTTHRLVGVVTYYGKHYSTFFFHTKLQLWIYFDDASVSEVGPDWQHVVDKCRRGHFQPLLLLYADPEGTAVPTATAPSVITPVGAKPRHHQYGSLSRPRSITPNPLPPVQQQQQQTSYNGRRAITPNMELIQHSLNRRPAPLPQQQQQQQDYRDYQNISDLEGIFHQPDEVFHEPVYIQRQTVESILRAQQSQPCSNIVSSDPDLKIAMLPGANLPRSRDSGNWSGDRNSASSSSSTSMDNPYLYMMNRNQSRPQSSSSTNSSPSKPGDPNNLPNHLGAFHGDPGYDSYSLSSNDSYPLQQSLKHTLQLSQIPEGGHNRWQTRVPGPYPPADAGGADECERLCLEADHLLERSRVQEDQGDLEGAFNLCQSAAQRSRAAMDAPYNNPQTLVFARMKHNTCVMRGRSLHRRLLQARQSNGFYDNSTANGVAVMPSIDEPRHSRQSSRDSNRSVRQQQPNVQQQTSPSPVNQSSSAQSSNNTQPGSVGKNIEIYATLPKKKGKKAAEMLREAETTTQQQPQPIERQSRSGVVAGFAGAMMRRERAKSEERNKSKPVPIPSVAHVAQDDLEVMGGDGSSDNSSRSPGKKQHRIRRRLLMGGLIKRKNRSLPDLRADDDDGQEEQQQEPEEDEYVGLPAAGPPTEDALCNPNLEKSKLMMRRSFHSSLGRNLMPQQQPIGINKVPPPPPVRKTSHLTPAPPQLQYDNYAESQITVHADIHHERTHSDLTFPVDPLPPYPVVEHVRQASDDFPPPPPPQELQLLSCDPEPEFREEEDKEEEQMEPSGLLAALQRKRKEILGAGNMPPPMAPIVPSSSSAAAANNNQPNHWLRELQNTLQNKKMGVAVPTTTVLTFQSVPATQTEETVNKSVRKLASRFEQARISPVTSCDVVDHAPRNVQPQPIVAPCQPQPQKVVPPVVSLPPAAPAGILDRKRRSGEGQTKKKSVTFCDQVILVSTAEDTEQDETYVPNPILQRVLRSAFQQEMVKDGQRPESNAVAQPIVSPTFNNGTDEVDRQSLRPPQQPPYQKLPVNSQAYQQSHHYAGQQQPQHYQQQQYQQSSVQPMRNGYGVPPSPMMGQRIGPPSGAGAPPSYAPPPQYPHHARVRFQPTGNNNNNNNNNIPQNVTMKTNYPPQQHPLDQSRPQQMVQPTGSWQQPQQQGPMQSSTNAGFTPCSLCGKKQVPSNYQYCSDCQFYMQRFQPKA</sequence>
<dbReference type="Gene3D" id="3.90.70.10">
    <property type="entry name" value="Cysteine proteinases"/>
    <property type="match status" value="1"/>
</dbReference>
<evidence type="ECO:0000313" key="7">
    <source>
        <dbReference type="Proteomes" id="UP000789390"/>
    </source>
</evidence>
<evidence type="ECO:0000259" key="5">
    <source>
        <dbReference type="PROSITE" id="PS50235"/>
    </source>
</evidence>
<feature type="region of interest" description="Disordered" evidence="4">
    <location>
        <begin position="1287"/>
        <end position="1468"/>
    </location>
</feature>
<dbReference type="OrthoDB" id="205782at2759"/>
<evidence type="ECO:0000256" key="1">
    <source>
        <dbReference type="ARBA" id="ARBA00009085"/>
    </source>
</evidence>
<feature type="compositionally biased region" description="Low complexity" evidence="4">
    <location>
        <begin position="1450"/>
        <end position="1468"/>
    </location>
</feature>
<feature type="compositionally biased region" description="Low complexity" evidence="4">
    <location>
        <begin position="1348"/>
        <end position="1366"/>
    </location>
</feature>
<feature type="compositionally biased region" description="Polar residues" evidence="4">
    <location>
        <begin position="400"/>
        <end position="410"/>
    </location>
</feature>
<feature type="domain" description="USP" evidence="5">
    <location>
        <begin position="48"/>
        <end position="373"/>
    </location>
</feature>
<feature type="compositionally biased region" description="Low complexity" evidence="4">
    <location>
        <begin position="556"/>
        <end position="572"/>
    </location>
</feature>
<feature type="compositionally biased region" description="Polar residues" evidence="4">
    <location>
        <begin position="1333"/>
        <end position="1343"/>
    </location>
</feature>
<dbReference type="FunFam" id="3.90.70.10:FF:000041">
    <property type="entry name" value="Inactive ubiquitin carboxyl-terminal hydrolase 53"/>
    <property type="match status" value="1"/>
</dbReference>
<dbReference type="InterPro" id="IPR001394">
    <property type="entry name" value="Peptidase_C19_UCH"/>
</dbReference>
<dbReference type="PANTHER" id="PTHR22975">
    <property type="entry name" value="UBIQUITIN SPECIFIC PROTEINASE"/>
    <property type="match status" value="1"/>
</dbReference>
<feature type="compositionally biased region" description="Basic residues" evidence="4">
    <location>
        <begin position="890"/>
        <end position="912"/>
    </location>
</feature>
<feature type="compositionally biased region" description="Acidic residues" evidence="4">
    <location>
        <begin position="919"/>
        <end position="937"/>
    </location>
</feature>
<dbReference type="EMBL" id="CAKKLH010000337">
    <property type="protein sequence ID" value="CAH0113292.1"/>
    <property type="molecule type" value="Genomic_DNA"/>
</dbReference>
<dbReference type="InterPro" id="IPR028889">
    <property type="entry name" value="USP"/>
</dbReference>
<name>A0A8J2WQ93_9CRUS</name>
<feature type="region of interest" description="Disordered" evidence="4">
    <location>
        <begin position="1227"/>
        <end position="1246"/>
    </location>
</feature>
<feature type="region of interest" description="Disordered" evidence="4">
    <location>
        <begin position="387"/>
        <end position="424"/>
    </location>
</feature>
<feature type="region of interest" description="Disordered" evidence="4">
    <location>
        <begin position="1"/>
        <end position="33"/>
    </location>
</feature>
<dbReference type="InterPro" id="IPR038765">
    <property type="entry name" value="Papain-like_cys_pep_sf"/>
</dbReference>
<dbReference type="Pfam" id="PF00443">
    <property type="entry name" value="UCH"/>
    <property type="match status" value="1"/>
</dbReference>
<dbReference type="Proteomes" id="UP000789390">
    <property type="component" value="Unassembled WGS sequence"/>
</dbReference>
<evidence type="ECO:0000256" key="3">
    <source>
        <dbReference type="ARBA" id="ARBA00022801"/>
    </source>
</evidence>
<proteinExistence type="inferred from homology"/>
<keyword evidence="7" id="KW-1185">Reference proteome</keyword>
<feature type="compositionally biased region" description="Polar residues" evidence="4">
    <location>
        <begin position="1423"/>
        <end position="1449"/>
    </location>
</feature>
<reference evidence="6" key="1">
    <citation type="submission" date="2021-11" db="EMBL/GenBank/DDBJ databases">
        <authorList>
            <person name="Schell T."/>
        </authorList>
    </citation>
    <scope>NUCLEOTIDE SEQUENCE</scope>
    <source>
        <strain evidence="6">M5</strain>
    </source>
</reference>